<dbReference type="EMBL" id="OZ023703">
    <property type="protein sequence ID" value="CAK9872039.1"/>
    <property type="molecule type" value="Genomic_DNA"/>
</dbReference>
<name>A0ABP1B9W9_9BRYO</name>
<evidence type="ECO:0000313" key="1">
    <source>
        <dbReference type="EMBL" id="CAK9872039.1"/>
    </source>
</evidence>
<sequence length="99" mass="10912">MGRGTADSIIKEGLRGGKDYPWPLILMLGDGLWTIDSAKSATSSRRAYLAEKTCPWPLLLMLGDGLWTADSNKCTIPPSQPPHQGGPTWQNRLRDYLAE</sequence>
<accession>A0ABP1B9W9</accession>
<protein>
    <submittedName>
        <fullName evidence="1">Uncharacterized protein</fullName>
    </submittedName>
</protein>
<keyword evidence="2" id="KW-1185">Reference proteome</keyword>
<organism evidence="1 2">
    <name type="scientific">Sphagnum jensenii</name>
    <dbReference type="NCBI Taxonomy" id="128206"/>
    <lineage>
        <taxon>Eukaryota</taxon>
        <taxon>Viridiplantae</taxon>
        <taxon>Streptophyta</taxon>
        <taxon>Embryophyta</taxon>
        <taxon>Bryophyta</taxon>
        <taxon>Sphagnophytina</taxon>
        <taxon>Sphagnopsida</taxon>
        <taxon>Sphagnales</taxon>
        <taxon>Sphagnaceae</taxon>
        <taxon>Sphagnum</taxon>
    </lineage>
</organism>
<proteinExistence type="predicted"/>
<dbReference type="Proteomes" id="UP001497522">
    <property type="component" value="Chromosome 2"/>
</dbReference>
<reference evidence="1 2" key="1">
    <citation type="submission" date="2024-03" db="EMBL/GenBank/DDBJ databases">
        <authorList>
            <consortium name="ELIXIR-Norway"/>
            <consortium name="Elixir Norway"/>
        </authorList>
    </citation>
    <scope>NUCLEOTIDE SEQUENCE [LARGE SCALE GENOMIC DNA]</scope>
</reference>
<gene>
    <name evidence="1" type="ORF">CSSPJE1EN2_LOCUS14636</name>
</gene>
<evidence type="ECO:0000313" key="2">
    <source>
        <dbReference type="Proteomes" id="UP001497522"/>
    </source>
</evidence>